<accession>A0A3N1XPD0</accession>
<organism evidence="1 2">
    <name type="scientific">Mobilisporobacter senegalensis</name>
    <dbReference type="NCBI Taxonomy" id="1329262"/>
    <lineage>
        <taxon>Bacteria</taxon>
        <taxon>Bacillati</taxon>
        <taxon>Bacillota</taxon>
        <taxon>Clostridia</taxon>
        <taxon>Lachnospirales</taxon>
        <taxon>Lachnospiraceae</taxon>
        <taxon>Mobilisporobacter</taxon>
    </lineage>
</organism>
<reference evidence="1 2" key="1">
    <citation type="submission" date="2018-11" db="EMBL/GenBank/DDBJ databases">
        <title>Genomic Encyclopedia of Type Strains, Phase IV (KMG-IV): sequencing the most valuable type-strain genomes for metagenomic binning, comparative biology and taxonomic classification.</title>
        <authorList>
            <person name="Goeker M."/>
        </authorList>
    </citation>
    <scope>NUCLEOTIDE SEQUENCE [LARGE SCALE GENOMIC DNA]</scope>
    <source>
        <strain evidence="1 2">DSM 26537</strain>
    </source>
</reference>
<evidence type="ECO:0000313" key="2">
    <source>
        <dbReference type="Proteomes" id="UP000273083"/>
    </source>
</evidence>
<protein>
    <submittedName>
        <fullName evidence="1">Uncharacterized protein</fullName>
    </submittedName>
</protein>
<proteinExistence type="predicted"/>
<gene>
    <name evidence="1" type="ORF">EDD66_10497</name>
</gene>
<dbReference type="EMBL" id="RJVG01000004">
    <property type="protein sequence ID" value="ROR28515.1"/>
    <property type="molecule type" value="Genomic_DNA"/>
</dbReference>
<dbReference type="AlphaFoldDB" id="A0A3N1XPD0"/>
<dbReference type="Proteomes" id="UP000273083">
    <property type="component" value="Unassembled WGS sequence"/>
</dbReference>
<evidence type="ECO:0000313" key="1">
    <source>
        <dbReference type="EMBL" id="ROR28515.1"/>
    </source>
</evidence>
<dbReference type="RefSeq" id="WP_123609020.1">
    <property type="nucleotide sequence ID" value="NZ_RJVG01000004.1"/>
</dbReference>
<dbReference type="InterPro" id="IPR053842">
    <property type="entry name" value="NikA-like"/>
</dbReference>
<sequence>MKKTKTLNIRCTEQEYEKISGDASERNMNISKYMIDCALNPMIPAFVPHKEKIVEECCRLSKEINLLKFNHYDISFSELERRYGRICQLLSL</sequence>
<keyword evidence="2" id="KW-1185">Reference proteome</keyword>
<dbReference type="OrthoDB" id="2004071at2"/>
<comment type="caution">
    <text evidence="1">The sequence shown here is derived from an EMBL/GenBank/DDBJ whole genome shotgun (WGS) entry which is preliminary data.</text>
</comment>
<dbReference type="Pfam" id="PF21983">
    <property type="entry name" value="NikA-like"/>
    <property type="match status" value="1"/>
</dbReference>
<name>A0A3N1XPD0_9FIRM</name>